<evidence type="ECO:0000313" key="1">
    <source>
        <dbReference type="EMBL" id="VCX40963.1"/>
    </source>
</evidence>
<organism evidence="1 2">
    <name type="scientific">Gulo gulo</name>
    <name type="common">Wolverine</name>
    <name type="synonym">Gluton</name>
    <dbReference type="NCBI Taxonomy" id="48420"/>
    <lineage>
        <taxon>Eukaryota</taxon>
        <taxon>Metazoa</taxon>
        <taxon>Chordata</taxon>
        <taxon>Craniata</taxon>
        <taxon>Vertebrata</taxon>
        <taxon>Euteleostomi</taxon>
        <taxon>Mammalia</taxon>
        <taxon>Eutheria</taxon>
        <taxon>Laurasiatheria</taxon>
        <taxon>Carnivora</taxon>
        <taxon>Caniformia</taxon>
        <taxon>Musteloidea</taxon>
        <taxon>Mustelidae</taxon>
        <taxon>Guloninae</taxon>
        <taxon>Gulo</taxon>
    </lineage>
</organism>
<comment type="caution">
    <text evidence="1">The sequence shown here is derived from an EMBL/GenBank/DDBJ whole genome shotgun (WGS) entry which is preliminary data.</text>
</comment>
<sequence>MALAPHMQAEGVQNIQQAGFQLYKATRGHQKDLFQLSFTRTLSLTFRFSLPPSSQKF</sequence>
<proteinExistence type="predicted"/>
<accession>A0A9X9MB61</accession>
<evidence type="ECO:0000313" key="2">
    <source>
        <dbReference type="Proteomes" id="UP000269945"/>
    </source>
</evidence>
<dbReference type="Proteomes" id="UP000269945">
    <property type="component" value="Unassembled WGS sequence"/>
</dbReference>
<keyword evidence="2" id="KW-1185">Reference proteome</keyword>
<name>A0A9X9MB61_GULGU</name>
<protein>
    <submittedName>
        <fullName evidence="1">Uncharacterized protein</fullName>
    </submittedName>
</protein>
<reference evidence="1 2" key="1">
    <citation type="submission" date="2018-10" db="EMBL/GenBank/DDBJ databases">
        <authorList>
            <person name="Ekblom R."/>
            <person name="Jareborg N."/>
        </authorList>
    </citation>
    <scope>NUCLEOTIDE SEQUENCE [LARGE SCALE GENOMIC DNA]</scope>
    <source>
        <tissue evidence="1">Muscle</tissue>
    </source>
</reference>
<dbReference type="AlphaFoldDB" id="A0A9X9MB61"/>
<gene>
    <name evidence="1" type="ORF">BN2614_LOCUS1</name>
</gene>
<dbReference type="EMBL" id="CYRY02045518">
    <property type="protein sequence ID" value="VCX40963.1"/>
    <property type="molecule type" value="Genomic_DNA"/>
</dbReference>